<dbReference type="PROSITE" id="PS00760">
    <property type="entry name" value="SPASE_I_2"/>
    <property type="match status" value="1"/>
</dbReference>
<keyword evidence="6" id="KW-0645">Protease</keyword>
<dbReference type="InterPro" id="IPR019533">
    <property type="entry name" value="Peptidase_S26"/>
</dbReference>
<reference evidence="9" key="1">
    <citation type="journal article" date="2019" name="Int. J. Syst. Evol. Microbiol.">
        <title>The Global Catalogue of Microorganisms (GCM) 10K type strain sequencing project: providing services to taxonomists for standard genome sequencing and annotation.</title>
        <authorList>
            <consortium name="The Broad Institute Genomics Platform"/>
            <consortium name="The Broad Institute Genome Sequencing Center for Infectious Disease"/>
            <person name="Wu L."/>
            <person name="Ma J."/>
        </authorList>
    </citation>
    <scope>NUCLEOTIDE SEQUENCE [LARGE SCALE GENOMIC DNA]</scope>
    <source>
        <strain evidence="9">KCTC 12848</strain>
    </source>
</reference>
<organism evidence="8 9">
    <name type="scientific">Microbulbifer halophilus</name>
    <dbReference type="NCBI Taxonomy" id="453963"/>
    <lineage>
        <taxon>Bacteria</taxon>
        <taxon>Pseudomonadati</taxon>
        <taxon>Pseudomonadota</taxon>
        <taxon>Gammaproteobacteria</taxon>
        <taxon>Cellvibrionales</taxon>
        <taxon>Microbulbiferaceae</taxon>
        <taxon>Microbulbifer</taxon>
    </lineage>
</organism>
<evidence type="ECO:0000313" key="9">
    <source>
        <dbReference type="Proteomes" id="UP001597425"/>
    </source>
</evidence>
<evidence type="ECO:0000256" key="2">
    <source>
        <dbReference type="ARBA" id="ARBA00009370"/>
    </source>
</evidence>
<comment type="similarity">
    <text evidence="2 6">Belongs to the peptidase S26 family.</text>
</comment>
<dbReference type="PANTHER" id="PTHR43390">
    <property type="entry name" value="SIGNAL PEPTIDASE I"/>
    <property type="match status" value="1"/>
</dbReference>
<keyword evidence="5 6" id="KW-0378">Hydrolase</keyword>
<accession>A0ABW5EAM8</accession>
<gene>
    <name evidence="8" type="primary">lepB</name>
    <name evidence="8" type="ORF">ACFSKX_02725</name>
</gene>
<dbReference type="PRINTS" id="PR00727">
    <property type="entry name" value="LEADERPTASE"/>
</dbReference>
<dbReference type="GO" id="GO:0009003">
    <property type="term" value="F:signal peptidase activity"/>
    <property type="evidence" value="ECO:0007669"/>
    <property type="project" value="UniProtKB-EC"/>
</dbReference>
<sequence>MKQGLARILRENRSTLIFLALMFVFRSACADWNHVPSGSMKPTILEGDYILVDRMAYDIRVPFTHISLAKVGEPQRGEIVVFDSKASGNRLVKRVVGVPGDTVALRNNRLVINGQPASYEPASEASHFRDMHEDLPGMEHLVRLHKRGSPMANFPPVRVPRDSYLVLGDNRDNSADSRVIGLVPRREILGRTRSVLLSLDYDNYFLPRANRFLQEL</sequence>
<name>A0ABW5EAM8_9GAMM</name>
<evidence type="ECO:0000256" key="6">
    <source>
        <dbReference type="RuleBase" id="RU362042"/>
    </source>
</evidence>
<dbReference type="InterPro" id="IPR000223">
    <property type="entry name" value="Pept_S26A_signal_pept_1"/>
</dbReference>
<dbReference type="SUPFAM" id="SSF51306">
    <property type="entry name" value="LexA/Signal peptidase"/>
    <property type="match status" value="1"/>
</dbReference>
<dbReference type="Proteomes" id="UP001597425">
    <property type="component" value="Unassembled WGS sequence"/>
</dbReference>
<dbReference type="InterPro" id="IPR036286">
    <property type="entry name" value="LexA/Signal_pep-like_sf"/>
</dbReference>
<proteinExistence type="inferred from homology"/>
<dbReference type="CDD" id="cd06530">
    <property type="entry name" value="S26_SPase_I"/>
    <property type="match status" value="1"/>
</dbReference>
<evidence type="ECO:0000259" key="7">
    <source>
        <dbReference type="Pfam" id="PF10502"/>
    </source>
</evidence>
<dbReference type="PANTHER" id="PTHR43390:SF1">
    <property type="entry name" value="CHLOROPLAST PROCESSING PEPTIDASE"/>
    <property type="match status" value="1"/>
</dbReference>
<feature type="domain" description="Peptidase S26" evidence="7">
    <location>
        <begin position="14"/>
        <end position="195"/>
    </location>
</feature>
<dbReference type="EMBL" id="JBHUJD010000002">
    <property type="protein sequence ID" value="MFD2309318.1"/>
    <property type="molecule type" value="Genomic_DNA"/>
</dbReference>
<dbReference type="PROSITE" id="PS00761">
    <property type="entry name" value="SPASE_I_3"/>
    <property type="match status" value="1"/>
</dbReference>
<dbReference type="InterPro" id="IPR019757">
    <property type="entry name" value="Pept_S26A_signal_pept_1_Lys-AS"/>
</dbReference>
<dbReference type="EC" id="3.4.21.89" evidence="3 6"/>
<dbReference type="InterPro" id="IPR019758">
    <property type="entry name" value="Pept_S26A_signal_pept_1_CS"/>
</dbReference>
<evidence type="ECO:0000256" key="4">
    <source>
        <dbReference type="ARBA" id="ARBA00019232"/>
    </source>
</evidence>
<dbReference type="Pfam" id="PF10502">
    <property type="entry name" value="Peptidase_S26"/>
    <property type="match status" value="1"/>
</dbReference>
<comment type="catalytic activity">
    <reaction evidence="1 6">
        <text>Cleavage of hydrophobic, N-terminal signal or leader sequences from secreted and periplasmic proteins.</text>
        <dbReference type="EC" id="3.4.21.89"/>
    </reaction>
</comment>
<keyword evidence="9" id="KW-1185">Reference proteome</keyword>
<evidence type="ECO:0000256" key="3">
    <source>
        <dbReference type="ARBA" id="ARBA00013208"/>
    </source>
</evidence>
<evidence type="ECO:0000313" key="8">
    <source>
        <dbReference type="EMBL" id="MFD2309318.1"/>
    </source>
</evidence>
<comment type="subcellular location">
    <subcellularLocation>
        <location evidence="6">Membrane</location>
        <topology evidence="6">Multi-pass membrane protein</topology>
    </subcellularLocation>
</comment>
<dbReference type="RefSeq" id="WP_265720660.1">
    <property type="nucleotide sequence ID" value="NZ_JAPIVK010000004.1"/>
</dbReference>
<dbReference type="Gene3D" id="2.10.109.10">
    <property type="entry name" value="Umud Fragment, subunit A"/>
    <property type="match status" value="1"/>
</dbReference>
<dbReference type="NCBIfam" id="TIGR02227">
    <property type="entry name" value="sigpep_I_bact"/>
    <property type="match status" value="1"/>
</dbReference>
<evidence type="ECO:0000256" key="1">
    <source>
        <dbReference type="ARBA" id="ARBA00000677"/>
    </source>
</evidence>
<evidence type="ECO:0000256" key="5">
    <source>
        <dbReference type="ARBA" id="ARBA00022801"/>
    </source>
</evidence>
<comment type="caution">
    <text evidence="8">The sequence shown here is derived from an EMBL/GenBank/DDBJ whole genome shotgun (WGS) entry which is preliminary data.</text>
</comment>
<protein>
    <recommendedName>
        <fullName evidence="4 6">Signal peptidase I</fullName>
        <ecNumber evidence="3 6">3.4.21.89</ecNumber>
    </recommendedName>
</protein>